<evidence type="ECO:0000313" key="3">
    <source>
        <dbReference type="Proteomes" id="UP000244906"/>
    </source>
</evidence>
<evidence type="ECO:0000256" key="1">
    <source>
        <dbReference type="SAM" id="SignalP"/>
    </source>
</evidence>
<proteinExistence type="predicted"/>
<keyword evidence="3" id="KW-1185">Reference proteome</keyword>
<dbReference type="AlphaFoldDB" id="A0A2V1GT43"/>
<dbReference type="EMBL" id="QDDL01000004">
    <property type="protein sequence ID" value="PVZ68768.1"/>
    <property type="molecule type" value="Genomic_DNA"/>
</dbReference>
<feature type="signal peptide" evidence="1">
    <location>
        <begin position="1"/>
        <end position="19"/>
    </location>
</feature>
<reference evidence="2 3" key="1">
    <citation type="submission" date="2018-04" db="EMBL/GenBank/DDBJ databases">
        <title>Thalassorhabdus spongiae gen. nov., sp. nov., isolated from a marine sponge in South-West Iceland.</title>
        <authorList>
            <person name="Knobloch S."/>
            <person name="Daussin A."/>
            <person name="Johannsson R."/>
            <person name="Marteinsson V.T."/>
        </authorList>
    </citation>
    <scope>NUCLEOTIDE SEQUENCE [LARGE SCALE GENOMIC DNA]</scope>
    <source>
        <strain evidence="2 3">Hp12</strain>
    </source>
</reference>
<evidence type="ECO:0000313" key="2">
    <source>
        <dbReference type="EMBL" id="PVZ68768.1"/>
    </source>
</evidence>
<evidence type="ECO:0008006" key="4">
    <source>
        <dbReference type="Google" id="ProtNLM"/>
    </source>
</evidence>
<feature type="chain" id="PRO_5016140236" description="Imelysin-like domain-containing protein" evidence="1">
    <location>
        <begin position="20"/>
        <end position="320"/>
    </location>
</feature>
<keyword evidence="1" id="KW-0732">Signal</keyword>
<dbReference type="RefSeq" id="WP_116687154.1">
    <property type="nucleotide sequence ID" value="NZ_CAWNYD010000004.1"/>
</dbReference>
<protein>
    <recommendedName>
        <fullName evidence="4">Imelysin-like domain-containing protein</fullName>
    </recommendedName>
</protein>
<dbReference type="Proteomes" id="UP000244906">
    <property type="component" value="Unassembled WGS sequence"/>
</dbReference>
<accession>A0A2V1GT43</accession>
<gene>
    <name evidence="2" type="ORF">DC094_10950</name>
</gene>
<name>A0A2V1GT43_9GAMM</name>
<comment type="caution">
    <text evidence="2">The sequence shown here is derived from an EMBL/GenBank/DDBJ whole genome shotgun (WGS) entry which is preliminary data.</text>
</comment>
<sequence>MKTLLASLTLIASSTVAIASPPPVPSDELRSFASNMETIHLEIQELQEWAAANASAIGCESFGDLAHLCLNTSGIGDGTDYTSVFNPLTITNLSTAVSATTLLDGVEPIIAIDYLAIYNEALATLALADNDVRAKVNSARIGWSAGPGLRAVEWVKYATGETRSTVETAETAGYINRNQLNHFYPNLDTTASLVKDLKTIYGWTNSFVEAQQARNVEGQNQYRALIKDYYGVGFNDPLPLGISIRGLNLRLQDLIVGRELRFVSSFDRFMGRHLNVEAVISNTEEYLVLSNALNQSIAVAAEARAAVAIAAANAGITSQN</sequence>
<organism evidence="2 3">
    <name type="scientific">Pelagibaculum spongiae</name>
    <dbReference type="NCBI Taxonomy" id="2080658"/>
    <lineage>
        <taxon>Bacteria</taxon>
        <taxon>Pseudomonadati</taxon>
        <taxon>Pseudomonadota</taxon>
        <taxon>Gammaproteobacteria</taxon>
        <taxon>Oceanospirillales</taxon>
        <taxon>Pelagibaculum</taxon>
    </lineage>
</organism>